<dbReference type="GO" id="GO:0030313">
    <property type="term" value="C:cell envelope"/>
    <property type="evidence" value="ECO:0007669"/>
    <property type="project" value="UniProtKB-SubCell"/>
</dbReference>
<dbReference type="InterPro" id="IPR032694">
    <property type="entry name" value="CopC/D"/>
</dbReference>
<dbReference type="GO" id="GO:0042597">
    <property type="term" value="C:periplasmic space"/>
    <property type="evidence" value="ECO:0007669"/>
    <property type="project" value="InterPro"/>
</dbReference>
<dbReference type="PANTHER" id="PTHR34820">
    <property type="entry name" value="INNER MEMBRANE PROTEIN YEBZ"/>
    <property type="match status" value="1"/>
</dbReference>
<feature type="domain" description="CopC" evidence="6">
    <location>
        <begin position="34"/>
        <end position="126"/>
    </location>
</feature>
<dbReference type="PANTHER" id="PTHR34820:SF4">
    <property type="entry name" value="INNER MEMBRANE PROTEIN YEBZ"/>
    <property type="match status" value="1"/>
</dbReference>
<dbReference type="EMBL" id="SNWQ01000017">
    <property type="protein sequence ID" value="TDO44022.1"/>
    <property type="molecule type" value="Genomic_DNA"/>
</dbReference>
<keyword evidence="3 5" id="KW-0732">Signal</keyword>
<evidence type="ECO:0000256" key="1">
    <source>
        <dbReference type="ARBA" id="ARBA00004196"/>
    </source>
</evidence>
<evidence type="ECO:0000256" key="2">
    <source>
        <dbReference type="ARBA" id="ARBA00022723"/>
    </source>
</evidence>
<dbReference type="GO" id="GO:0006825">
    <property type="term" value="P:copper ion transport"/>
    <property type="evidence" value="ECO:0007669"/>
    <property type="project" value="InterPro"/>
</dbReference>
<protein>
    <recommendedName>
        <fullName evidence="6">CopC domain-containing protein</fullName>
    </recommendedName>
</protein>
<keyword evidence="8" id="KW-1185">Reference proteome</keyword>
<dbReference type="RefSeq" id="WP_133803548.1">
    <property type="nucleotide sequence ID" value="NZ_SNWQ01000017.1"/>
</dbReference>
<dbReference type="SUPFAM" id="SSF81296">
    <property type="entry name" value="E set domains"/>
    <property type="match status" value="1"/>
</dbReference>
<comment type="subcellular location">
    <subcellularLocation>
        <location evidence="1">Cell envelope</location>
    </subcellularLocation>
</comment>
<reference evidence="7 8" key="1">
    <citation type="submission" date="2019-03" db="EMBL/GenBank/DDBJ databases">
        <title>Genomic Encyclopedia of Type Strains, Phase III (KMG-III): the genomes of soil and plant-associated and newly described type strains.</title>
        <authorList>
            <person name="Whitman W."/>
        </authorList>
    </citation>
    <scope>NUCLEOTIDE SEQUENCE [LARGE SCALE GENOMIC DNA]</scope>
    <source>
        <strain evidence="7 8">VKM Ac-2527</strain>
    </source>
</reference>
<dbReference type="AlphaFoldDB" id="A0A4R6K655"/>
<proteinExistence type="predicted"/>
<gene>
    <name evidence="7" type="ORF">EV643_11745</name>
</gene>
<evidence type="ECO:0000256" key="3">
    <source>
        <dbReference type="ARBA" id="ARBA00022729"/>
    </source>
</evidence>
<dbReference type="Gene3D" id="2.60.40.1220">
    <property type="match status" value="1"/>
</dbReference>
<evidence type="ECO:0000256" key="4">
    <source>
        <dbReference type="ARBA" id="ARBA00023008"/>
    </source>
</evidence>
<organism evidence="7 8">
    <name type="scientific">Kribbella caucasensis</name>
    <dbReference type="NCBI Taxonomy" id="2512215"/>
    <lineage>
        <taxon>Bacteria</taxon>
        <taxon>Bacillati</taxon>
        <taxon>Actinomycetota</taxon>
        <taxon>Actinomycetes</taxon>
        <taxon>Propionibacteriales</taxon>
        <taxon>Kribbellaceae</taxon>
        <taxon>Kribbella</taxon>
    </lineage>
</organism>
<dbReference type="GO" id="GO:0046688">
    <property type="term" value="P:response to copper ion"/>
    <property type="evidence" value="ECO:0007669"/>
    <property type="project" value="InterPro"/>
</dbReference>
<dbReference type="GO" id="GO:0005507">
    <property type="term" value="F:copper ion binding"/>
    <property type="evidence" value="ECO:0007669"/>
    <property type="project" value="InterPro"/>
</dbReference>
<name>A0A4R6K655_9ACTN</name>
<dbReference type="InterPro" id="IPR014756">
    <property type="entry name" value="Ig_E-set"/>
</dbReference>
<comment type="caution">
    <text evidence="7">The sequence shown here is derived from an EMBL/GenBank/DDBJ whole genome shotgun (WGS) entry which is preliminary data.</text>
</comment>
<evidence type="ECO:0000313" key="7">
    <source>
        <dbReference type="EMBL" id="TDO44022.1"/>
    </source>
</evidence>
<evidence type="ECO:0000313" key="8">
    <source>
        <dbReference type="Proteomes" id="UP000295388"/>
    </source>
</evidence>
<dbReference type="Pfam" id="PF04234">
    <property type="entry name" value="CopC"/>
    <property type="match status" value="1"/>
</dbReference>
<evidence type="ECO:0000259" key="6">
    <source>
        <dbReference type="Pfam" id="PF04234"/>
    </source>
</evidence>
<dbReference type="InterPro" id="IPR014755">
    <property type="entry name" value="Cu-Rt/internalin_Ig-like"/>
</dbReference>
<feature type="chain" id="PRO_5020467351" description="CopC domain-containing protein" evidence="5">
    <location>
        <begin position="34"/>
        <end position="198"/>
    </location>
</feature>
<keyword evidence="4" id="KW-0186">Copper</keyword>
<dbReference type="GO" id="GO:0005886">
    <property type="term" value="C:plasma membrane"/>
    <property type="evidence" value="ECO:0007669"/>
    <property type="project" value="TreeGrafter"/>
</dbReference>
<accession>A0A4R6K655</accession>
<sequence>MILSPLARTATRSALPAAAALVLALAPVIPAQAHTGLVGSTPADGSQLTSNPAELRLSFDQTLQPVPGWDAIVVTGPDGVSRPVQSVSVDGKSIVAAGNQFGPQGRYAISYRVISGDGHPVAGHISVVLGGAGSGSLVTNALAAPKGGVPAWIWMLELAVAIFLLQAFLRSRSAAWVAVRPAKARFDHGGRLDSASHG</sequence>
<dbReference type="OrthoDB" id="5242236at2"/>
<feature type="signal peptide" evidence="5">
    <location>
        <begin position="1"/>
        <end position="33"/>
    </location>
</feature>
<keyword evidence="2" id="KW-0479">Metal-binding</keyword>
<dbReference type="Proteomes" id="UP000295388">
    <property type="component" value="Unassembled WGS sequence"/>
</dbReference>
<evidence type="ECO:0000256" key="5">
    <source>
        <dbReference type="SAM" id="SignalP"/>
    </source>
</evidence>
<dbReference type="InterPro" id="IPR007348">
    <property type="entry name" value="CopC_dom"/>
</dbReference>